<proteinExistence type="inferred from homology"/>
<dbReference type="InterPro" id="IPR039426">
    <property type="entry name" value="TonB-dep_rcpt-like"/>
</dbReference>
<keyword evidence="9" id="KW-0406">Ion transport</keyword>
<dbReference type="GO" id="GO:0038023">
    <property type="term" value="F:signaling receptor activity"/>
    <property type="evidence" value="ECO:0007669"/>
    <property type="project" value="InterPro"/>
</dbReference>
<dbReference type="GO" id="GO:0015344">
    <property type="term" value="F:siderophore uptake transmembrane transporter activity"/>
    <property type="evidence" value="ECO:0007669"/>
    <property type="project" value="TreeGrafter"/>
</dbReference>
<evidence type="ECO:0000256" key="14">
    <source>
        <dbReference type="PROSITE-ProRule" id="PRU01360"/>
    </source>
</evidence>
<evidence type="ECO:0000256" key="15">
    <source>
        <dbReference type="PROSITE-ProRule" id="PRU10144"/>
    </source>
</evidence>
<organism evidence="21 22">
    <name type="scientific">Pseudomonas nitroreducens</name>
    <dbReference type="NCBI Taxonomy" id="46680"/>
    <lineage>
        <taxon>Bacteria</taxon>
        <taxon>Pseudomonadati</taxon>
        <taxon>Pseudomonadota</taxon>
        <taxon>Gammaproteobacteria</taxon>
        <taxon>Pseudomonadales</taxon>
        <taxon>Pseudomonadaceae</taxon>
        <taxon>Pseudomonas</taxon>
    </lineage>
</organism>
<comment type="subcellular location">
    <subcellularLocation>
        <location evidence="1 14">Cell outer membrane</location>
        <topology evidence="1 14">Multi-pass membrane protein</topology>
    </subcellularLocation>
</comment>
<reference evidence="21 22" key="1">
    <citation type="submission" date="2019-05" db="EMBL/GenBank/DDBJ databases">
        <authorList>
            <person name="Moore K."/>
            <person name="O'Neill P."/>
            <person name="Farbos A."/>
            <person name="Studholme D.J."/>
        </authorList>
    </citation>
    <scope>NUCLEOTIDE SEQUENCE [LARGE SCALE GENOMIC DNA]</scope>
    <source>
        <strain evidence="21 22">DSM 9128</strain>
    </source>
</reference>
<reference evidence="22" key="2">
    <citation type="submission" date="2019-06" db="EMBL/GenBank/DDBJ databases">
        <title>AzeR, a transcriptional regulator that responds to azelaic acid in Pseudomonas nitroreducens.</title>
        <authorList>
            <person name="Bez C."/>
            <person name="Javvadi S.G."/>
            <person name="Bertani I."/>
            <person name="Devescovi G."/>
            <person name="Studholme D.J."/>
            <person name="Geller A."/>
            <person name="Levy A."/>
            <person name="Venturi V."/>
        </authorList>
    </citation>
    <scope>NUCLEOTIDE SEQUENCE [LARGE SCALE GENOMIC DNA]</scope>
    <source>
        <strain evidence="22">DSM 9128</strain>
    </source>
</reference>
<dbReference type="InterPro" id="IPR000531">
    <property type="entry name" value="Beta-barrel_TonB"/>
</dbReference>
<keyword evidence="11 14" id="KW-0472">Membrane</keyword>
<evidence type="ECO:0000256" key="4">
    <source>
        <dbReference type="ARBA" id="ARBA00022452"/>
    </source>
</evidence>
<comment type="similarity">
    <text evidence="2 14 16">Belongs to the TonB-dependent receptor family.</text>
</comment>
<feature type="signal peptide" evidence="18">
    <location>
        <begin position="1"/>
        <end position="35"/>
    </location>
</feature>
<dbReference type="InterPro" id="IPR012910">
    <property type="entry name" value="Plug_dom"/>
</dbReference>
<keyword evidence="5" id="KW-0410">Iron transport</keyword>
<dbReference type="PROSITE" id="PS52016">
    <property type="entry name" value="TONB_DEPENDENT_REC_3"/>
    <property type="match status" value="1"/>
</dbReference>
<evidence type="ECO:0000256" key="13">
    <source>
        <dbReference type="ARBA" id="ARBA00023237"/>
    </source>
</evidence>
<keyword evidence="13 14" id="KW-0998">Cell outer membrane</keyword>
<evidence type="ECO:0000259" key="19">
    <source>
        <dbReference type="Pfam" id="PF00593"/>
    </source>
</evidence>
<evidence type="ECO:0000256" key="3">
    <source>
        <dbReference type="ARBA" id="ARBA00022448"/>
    </source>
</evidence>
<dbReference type="PANTHER" id="PTHR32552:SF89">
    <property type="entry name" value="CATECHOLATE SIDEROPHORE RECEPTOR FIU"/>
    <property type="match status" value="1"/>
</dbReference>
<keyword evidence="6 14" id="KW-0812">Transmembrane</keyword>
<dbReference type="Proteomes" id="UP000307510">
    <property type="component" value="Unassembled WGS sequence"/>
</dbReference>
<evidence type="ECO:0000256" key="5">
    <source>
        <dbReference type="ARBA" id="ARBA00022496"/>
    </source>
</evidence>
<evidence type="ECO:0000256" key="6">
    <source>
        <dbReference type="ARBA" id="ARBA00022692"/>
    </source>
</evidence>
<feature type="chain" id="PRO_5024444193" evidence="18">
    <location>
        <begin position="36"/>
        <end position="768"/>
    </location>
</feature>
<evidence type="ECO:0000256" key="17">
    <source>
        <dbReference type="SAM" id="MobiDB-lite"/>
    </source>
</evidence>
<gene>
    <name evidence="21" type="ORF">FEA48_01505</name>
</gene>
<keyword evidence="4 14" id="KW-1134">Transmembrane beta strand</keyword>
<sequence>MSRQSTEFAGSKPRLLVSAVGVAITAMSGTHLAHAAEASPKKSGQDVLSLDADTVVGTQQQDPTTYNVEKSASKKYTAPLLDTPRSVTVVPQQVIKDTGALTLQDALRTVPGITFGAGEGGNPTGDRPFIRGFDAQSDTYVDGVRDTGAQSREVFNLEQIEVSKGPNSAFGGRGSAGGSLNLISKQAKAGNFTDGSFTYGSDQTRRYTLDTNQEFLDGNAAFRLNLMTHDQNVAGRQAVDASRWGIAPSLTFGLNGPTRVTVSHYHLESDDTPDSGIPYAKSADRSKHNPDKPVNVDRDNYYGLEDRDFQKSRIDTSTLTFEHDFNDALSLRNTLRYGTAHQDYIWTQPDDSQGNINNGTVWRRNNNRISTTTTATNQTDLFGEFYLAGFKNSFTTGLEFTREDSKRDGYTVNTNTGSSAGANKCRPAIVGAPSGYNCTSLENPNPHDPWNGSIVRNYKPLNTVATTKAIYGFDTIDLNEQWQVNVGARFDSFETTAKNHGVSPTTKFEDSSSFWNWQAGVVYKPAPNGSIYASYATSATPPGSMLDNGDTGNAVDTFAVKNNLEPEETTNYEIGTKWNFLDERLELTAAIFRTDKDNARVLVSNQTYDNAGQSRVDGLELSASGKITDKWKVFAGYSYLDSELVKAGKSGRSGTVNATAASNDGNQMPNTPENSFSLWTTYDVLPNATIGGGTFYVDKVYGDVANTMYVPDYWRYDAMAAYKLSKNVDFQLNVQNVFDKKYFDKAYASHYASQAAGRTVLLSTNFHF</sequence>
<accession>A0A5R9AJ65</accession>
<dbReference type="CDD" id="cd01347">
    <property type="entry name" value="ligand_gated_channel"/>
    <property type="match status" value="1"/>
</dbReference>
<feature type="domain" description="TonB-dependent receptor-like beta-barrel" evidence="19">
    <location>
        <begin position="279"/>
        <end position="737"/>
    </location>
</feature>
<dbReference type="GO" id="GO:0015891">
    <property type="term" value="P:siderophore transport"/>
    <property type="evidence" value="ECO:0007669"/>
    <property type="project" value="InterPro"/>
</dbReference>
<evidence type="ECO:0000259" key="20">
    <source>
        <dbReference type="Pfam" id="PF07715"/>
    </source>
</evidence>
<feature type="compositionally biased region" description="Basic and acidic residues" evidence="17">
    <location>
        <begin position="282"/>
        <end position="299"/>
    </location>
</feature>
<feature type="region of interest" description="Disordered" evidence="17">
    <location>
        <begin position="267"/>
        <end position="299"/>
    </location>
</feature>
<feature type="short sequence motif" description="TonB C-terminal box" evidence="15">
    <location>
        <begin position="751"/>
        <end position="768"/>
    </location>
</feature>
<dbReference type="RefSeq" id="WP_138212236.1">
    <property type="nucleotide sequence ID" value="NZ_VASG01000001.1"/>
</dbReference>
<evidence type="ECO:0000256" key="9">
    <source>
        <dbReference type="ARBA" id="ARBA00023065"/>
    </source>
</evidence>
<feature type="domain" description="TonB-dependent receptor plug" evidence="20">
    <location>
        <begin position="80"/>
        <end position="178"/>
    </location>
</feature>
<evidence type="ECO:0000256" key="2">
    <source>
        <dbReference type="ARBA" id="ARBA00009810"/>
    </source>
</evidence>
<evidence type="ECO:0000256" key="12">
    <source>
        <dbReference type="ARBA" id="ARBA00023170"/>
    </source>
</evidence>
<dbReference type="PANTHER" id="PTHR32552">
    <property type="entry name" value="FERRICHROME IRON RECEPTOR-RELATED"/>
    <property type="match status" value="1"/>
</dbReference>
<dbReference type="PROSITE" id="PS01156">
    <property type="entry name" value="TONB_DEPENDENT_REC_2"/>
    <property type="match status" value="1"/>
</dbReference>
<dbReference type="InterPro" id="IPR037066">
    <property type="entry name" value="Plug_dom_sf"/>
</dbReference>
<evidence type="ECO:0000256" key="1">
    <source>
        <dbReference type="ARBA" id="ARBA00004571"/>
    </source>
</evidence>
<keyword evidence="3 14" id="KW-0813">Transport</keyword>
<keyword evidence="7 18" id="KW-0732">Signal</keyword>
<dbReference type="EMBL" id="VASG01000001">
    <property type="protein sequence ID" value="TLP77896.1"/>
    <property type="molecule type" value="Genomic_DNA"/>
</dbReference>
<keyword evidence="12 21" id="KW-0675">Receptor</keyword>
<evidence type="ECO:0000313" key="21">
    <source>
        <dbReference type="EMBL" id="TLP77896.1"/>
    </source>
</evidence>
<evidence type="ECO:0000256" key="10">
    <source>
        <dbReference type="ARBA" id="ARBA00023077"/>
    </source>
</evidence>
<keyword evidence="10 16" id="KW-0798">TonB box</keyword>
<dbReference type="InterPro" id="IPR036942">
    <property type="entry name" value="Beta-barrel_TonB_sf"/>
</dbReference>
<comment type="caution">
    <text evidence="21">The sequence shown here is derived from an EMBL/GenBank/DDBJ whole genome shotgun (WGS) entry which is preliminary data.</text>
</comment>
<dbReference type="SUPFAM" id="SSF56935">
    <property type="entry name" value="Porins"/>
    <property type="match status" value="1"/>
</dbReference>
<evidence type="ECO:0000313" key="22">
    <source>
        <dbReference type="Proteomes" id="UP000307510"/>
    </source>
</evidence>
<dbReference type="NCBIfam" id="TIGR01783">
    <property type="entry name" value="TonB-siderophor"/>
    <property type="match status" value="1"/>
</dbReference>
<dbReference type="Pfam" id="PF07715">
    <property type="entry name" value="Plug"/>
    <property type="match status" value="1"/>
</dbReference>
<dbReference type="InterPro" id="IPR010105">
    <property type="entry name" value="TonB_sidphr_rcpt"/>
</dbReference>
<dbReference type="GO" id="GO:0009279">
    <property type="term" value="C:cell outer membrane"/>
    <property type="evidence" value="ECO:0007669"/>
    <property type="project" value="UniProtKB-SubCell"/>
</dbReference>
<dbReference type="InterPro" id="IPR010917">
    <property type="entry name" value="TonB_rcpt_CS"/>
</dbReference>
<name>A0A5R9AJ65_PSENT</name>
<dbReference type="Gene3D" id="2.40.170.20">
    <property type="entry name" value="TonB-dependent receptor, beta-barrel domain"/>
    <property type="match status" value="1"/>
</dbReference>
<evidence type="ECO:0000256" key="8">
    <source>
        <dbReference type="ARBA" id="ARBA00023004"/>
    </source>
</evidence>
<evidence type="ECO:0000256" key="7">
    <source>
        <dbReference type="ARBA" id="ARBA00022729"/>
    </source>
</evidence>
<dbReference type="AlphaFoldDB" id="A0A5R9AJ65"/>
<evidence type="ECO:0000256" key="16">
    <source>
        <dbReference type="RuleBase" id="RU003357"/>
    </source>
</evidence>
<keyword evidence="8" id="KW-0408">Iron</keyword>
<dbReference type="Gene3D" id="2.170.130.10">
    <property type="entry name" value="TonB-dependent receptor, plug domain"/>
    <property type="match status" value="1"/>
</dbReference>
<evidence type="ECO:0000256" key="11">
    <source>
        <dbReference type="ARBA" id="ARBA00023136"/>
    </source>
</evidence>
<protein>
    <submittedName>
        <fullName evidence="21">TonB-dependent siderophore receptor</fullName>
    </submittedName>
</protein>
<dbReference type="FunFam" id="2.170.130.10:FF:000001">
    <property type="entry name" value="Catecholate siderophore TonB-dependent receptor"/>
    <property type="match status" value="1"/>
</dbReference>
<dbReference type="Pfam" id="PF00593">
    <property type="entry name" value="TonB_dep_Rec_b-barrel"/>
    <property type="match status" value="1"/>
</dbReference>
<evidence type="ECO:0000256" key="18">
    <source>
        <dbReference type="SAM" id="SignalP"/>
    </source>
</evidence>